<dbReference type="InterPro" id="IPR023009">
    <property type="entry name" value="Tyrosine_recombinase_XerC/XerD"/>
</dbReference>
<evidence type="ECO:0000256" key="9">
    <source>
        <dbReference type="HAMAP-Rule" id="MF_01808"/>
    </source>
</evidence>
<keyword evidence="7 9" id="KW-0233">DNA recombination</keyword>
<evidence type="ECO:0000259" key="11">
    <source>
        <dbReference type="PROSITE" id="PS51900"/>
    </source>
</evidence>
<dbReference type="GO" id="GO:0007059">
    <property type="term" value="P:chromosome segregation"/>
    <property type="evidence" value="ECO:0007669"/>
    <property type="project" value="UniProtKB-UniRule"/>
</dbReference>
<evidence type="ECO:0000313" key="13">
    <source>
        <dbReference type="Proteomes" id="UP000287502"/>
    </source>
</evidence>
<feature type="domain" description="Tyr recombinase" evidence="10">
    <location>
        <begin position="105"/>
        <end position="293"/>
    </location>
</feature>
<keyword evidence="2 9" id="KW-0963">Cytoplasm</keyword>
<dbReference type="InterPro" id="IPR013762">
    <property type="entry name" value="Integrase-like_cat_sf"/>
</dbReference>
<dbReference type="KEGG" id="gtl:EP073_05485"/>
<dbReference type="RefSeq" id="WP_128466161.1">
    <property type="nucleotide sequence ID" value="NZ_CP035108.1"/>
</dbReference>
<feature type="active site" evidence="9">
    <location>
        <position position="248"/>
    </location>
</feature>
<evidence type="ECO:0000256" key="5">
    <source>
        <dbReference type="ARBA" id="ARBA00022908"/>
    </source>
</evidence>
<keyword evidence="6 9" id="KW-0238">DNA-binding</keyword>
<evidence type="ECO:0000256" key="3">
    <source>
        <dbReference type="ARBA" id="ARBA00022618"/>
    </source>
</evidence>
<proteinExistence type="inferred from homology"/>
<reference evidence="12 13" key="1">
    <citation type="submission" date="2019-01" db="EMBL/GenBank/DDBJ databases">
        <title>Geovibrio thiophilus DSM 11263, complete genome.</title>
        <authorList>
            <person name="Spring S."/>
            <person name="Bunk B."/>
            <person name="Sproer C."/>
        </authorList>
    </citation>
    <scope>NUCLEOTIDE SEQUENCE [LARGE SCALE GENOMIC DNA]</scope>
    <source>
        <strain evidence="12 13">DSM 11263</strain>
    </source>
</reference>
<dbReference type="SUPFAM" id="SSF56349">
    <property type="entry name" value="DNA breaking-rejoining enzymes"/>
    <property type="match status" value="1"/>
</dbReference>
<keyword evidence="3 9" id="KW-0132">Cell division</keyword>
<dbReference type="GO" id="GO:0006313">
    <property type="term" value="P:DNA transposition"/>
    <property type="evidence" value="ECO:0007669"/>
    <property type="project" value="UniProtKB-UniRule"/>
</dbReference>
<evidence type="ECO:0000313" key="12">
    <source>
        <dbReference type="EMBL" id="QAR32875.1"/>
    </source>
</evidence>
<evidence type="ECO:0000256" key="7">
    <source>
        <dbReference type="ARBA" id="ARBA00023172"/>
    </source>
</evidence>
<feature type="active site" evidence="9">
    <location>
        <position position="148"/>
    </location>
</feature>
<dbReference type="GO" id="GO:0051301">
    <property type="term" value="P:cell division"/>
    <property type="evidence" value="ECO:0007669"/>
    <property type="project" value="UniProtKB-KW"/>
</dbReference>
<evidence type="ECO:0000256" key="6">
    <source>
        <dbReference type="ARBA" id="ARBA00023125"/>
    </source>
</evidence>
<dbReference type="InterPro" id="IPR010998">
    <property type="entry name" value="Integrase_recombinase_N"/>
</dbReference>
<dbReference type="CDD" id="cd00798">
    <property type="entry name" value="INT_XerDC_C"/>
    <property type="match status" value="1"/>
</dbReference>
<keyword evidence="8 9" id="KW-0131">Cell cycle</keyword>
<dbReference type="Pfam" id="PF00589">
    <property type="entry name" value="Phage_integrase"/>
    <property type="match status" value="1"/>
</dbReference>
<comment type="function">
    <text evidence="9">Site-specific tyrosine recombinase, which acts by catalyzing the cutting and rejoining of the recombining DNA molecules. The XerC-XerD complex is essential to convert dimers of the bacterial chromosome into monomers to permit their segregation at cell division. It also contributes to the segregational stability of plasmids.</text>
</comment>
<feature type="domain" description="Core-binding (CB)" evidence="11">
    <location>
        <begin position="1"/>
        <end position="87"/>
    </location>
</feature>
<dbReference type="InterPro" id="IPR050090">
    <property type="entry name" value="Tyrosine_recombinase_XerCD"/>
</dbReference>
<feature type="active site" evidence="9">
    <location>
        <position position="172"/>
    </location>
</feature>
<evidence type="ECO:0000259" key="10">
    <source>
        <dbReference type="PROSITE" id="PS51898"/>
    </source>
</evidence>
<dbReference type="Proteomes" id="UP000287502">
    <property type="component" value="Chromosome"/>
</dbReference>
<protein>
    <recommendedName>
        <fullName evidence="9">Tyrosine recombinase XerC</fullName>
    </recommendedName>
</protein>
<dbReference type="GO" id="GO:0009037">
    <property type="term" value="F:tyrosine-based site-specific recombinase activity"/>
    <property type="evidence" value="ECO:0007669"/>
    <property type="project" value="UniProtKB-UniRule"/>
</dbReference>
<dbReference type="PROSITE" id="PS51900">
    <property type="entry name" value="CB"/>
    <property type="match status" value="1"/>
</dbReference>
<accession>A0A3R5XX70</accession>
<dbReference type="Gene3D" id="1.10.443.10">
    <property type="entry name" value="Intergrase catalytic core"/>
    <property type="match status" value="1"/>
</dbReference>
<dbReference type="GO" id="GO:0005737">
    <property type="term" value="C:cytoplasm"/>
    <property type="evidence" value="ECO:0007669"/>
    <property type="project" value="UniProtKB-SubCell"/>
</dbReference>
<comment type="similarity">
    <text evidence="9">Belongs to the 'phage' integrase family. XerC subfamily.</text>
</comment>
<dbReference type="PROSITE" id="PS51898">
    <property type="entry name" value="TYR_RECOMBINASE"/>
    <property type="match status" value="1"/>
</dbReference>
<dbReference type="Pfam" id="PF02899">
    <property type="entry name" value="Phage_int_SAM_1"/>
    <property type="match status" value="1"/>
</dbReference>
<dbReference type="HAMAP" id="MF_01808">
    <property type="entry name" value="Recomb_XerC_XerD"/>
    <property type="match status" value="1"/>
</dbReference>
<comment type="subcellular location">
    <subcellularLocation>
        <location evidence="1 9">Cytoplasm</location>
    </subcellularLocation>
</comment>
<dbReference type="InterPro" id="IPR004107">
    <property type="entry name" value="Integrase_SAM-like_N"/>
</dbReference>
<dbReference type="InterPro" id="IPR002104">
    <property type="entry name" value="Integrase_catalytic"/>
</dbReference>
<dbReference type="InterPro" id="IPR044068">
    <property type="entry name" value="CB"/>
</dbReference>
<dbReference type="PANTHER" id="PTHR30349:SF77">
    <property type="entry name" value="TYROSINE RECOMBINASE XERC"/>
    <property type="match status" value="1"/>
</dbReference>
<dbReference type="InterPro" id="IPR011010">
    <property type="entry name" value="DNA_brk_join_enz"/>
</dbReference>
<keyword evidence="13" id="KW-1185">Reference proteome</keyword>
<keyword evidence="4 9" id="KW-0159">Chromosome partition</keyword>
<evidence type="ECO:0000256" key="2">
    <source>
        <dbReference type="ARBA" id="ARBA00022490"/>
    </source>
</evidence>
<dbReference type="EMBL" id="CP035108">
    <property type="protein sequence ID" value="QAR32875.1"/>
    <property type="molecule type" value="Genomic_DNA"/>
</dbReference>
<feature type="active site" evidence="9">
    <location>
        <position position="271"/>
    </location>
</feature>
<feature type="active site" evidence="9">
    <location>
        <position position="245"/>
    </location>
</feature>
<dbReference type="OrthoDB" id="9801717at2"/>
<organism evidence="12 13">
    <name type="scientific">Geovibrio thiophilus</name>
    <dbReference type="NCBI Taxonomy" id="139438"/>
    <lineage>
        <taxon>Bacteria</taxon>
        <taxon>Pseudomonadati</taxon>
        <taxon>Deferribacterota</taxon>
        <taxon>Deferribacteres</taxon>
        <taxon>Deferribacterales</taxon>
        <taxon>Geovibrionaceae</taxon>
        <taxon>Geovibrio</taxon>
    </lineage>
</organism>
<dbReference type="Gene3D" id="1.10.150.130">
    <property type="match status" value="1"/>
</dbReference>
<evidence type="ECO:0000256" key="8">
    <source>
        <dbReference type="ARBA" id="ARBA00023306"/>
    </source>
</evidence>
<comment type="subunit">
    <text evidence="9">Forms a cyclic heterotetrameric complex composed of two molecules of XerC and two molecules of XerD.</text>
</comment>
<keyword evidence="5 9" id="KW-0229">DNA integration</keyword>
<feature type="active site" description="O-(3'-phospho-DNA)-tyrosine intermediate" evidence="9">
    <location>
        <position position="280"/>
    </location>
</feature>
<dbReference type="GO" id="GO:0003677">
    <property type="term" value="F:DNA binding"/>
    <property type="evidence" value="ECO:0007669"/>
    <property type="project" value="UniProtKB-UniRule"/>
</dbReference>
<evidence type="ECO:0000256" key="4">
    <source>
        <dbReference type="ARBA" id="ARBA00022829"/>
    </source>
</evidence>
<name>A0A3R5XX70_9BACT</name>
<dbReference type="AlphaFoldDB" id="A0A3R5XX70"/>
<dbReference type="PANTHER" id="PTHR30349">
    <property type="entry name" value="PHAGE INTEGRASE-RELATED"/>
    <property type="match status" value="1"/>
</dbReference>
<evidence type="ECO:0000256" key="1">
    <source>
        <dbReference type="ARBA" id="ARBA00004496"/>
    </source>
</evidence>
<sequence length="300" mass="34085">MNTDRAIADFILFLKNEKNASEHTIKAYSGDLSELAEYLETEKISDIESADFFVLRGFAASLFDRDISKSTAERKIACLKSFFKYLHKKGITDDNHARMLKFPKKEKKAFNVFNIDDLLNLLELPDKTEAAGMRDALILELMYGTGVRVSELTGLNISDVDLRGMRMRVRGKGKKERIIPLGDILGELITEYMRVRADVPAEGHYPKDDAVFLNKYGSRLTERSVGRIVEKYLKAAQLPLDFSPHSFRHSFATHLLEGGADLRTIQELLGHESLSTTQKYTHLNLSDLLRVYDKTHPKAK</sequence>
<gene>
    <name evidence="9" type="primary">xerC</name>
    <name evidence="12" type="ORF">EP073_05485</name>
</gene>